<accession>A0A8J3YNK0</accession>
<gene>
    <name evidence="1" type="ORF">Val02_40310</name>
</gene>
<evidence type="ECO:0000313" key="2">
    <source>
        <dbReference type="Proteomes" id="UP000619260"/>
    </source>
</evidence>
<reference evidence="1" key="1">
    <citation type="submission" date="2021-01" db="EMBL/GenBank/DDBJ databases">
        <title>Whole genome shotgun sequence of Virgisporangium aliadipatigenens NBRC 105644.</title>
        <authorList>
            <person name="Komaki H."/>
            <person name="Tamura T."/>
        </authorList>
    </citation>
    <scope>NUCLEOTIDE SEQUENCE</scope>
    <source>
        <strain evidence="1">NBRC 105644</strain>
    </source>
</reference>
<dbReference type="Proteomes" id="UP000619260">
    <property type="component" value="Unassembled WGS sequence"/>
</dbReference>
<evidence type="ECO:0000313" key="1">
    <source>
        <dbReference type="EMBL" id="GIJ47145.1"/>
    </source>
</evidence>
<comment type="caution">
    <text evidence="1">The sequence shown here is derived from an EMBL/GenBank/DDBJ whole genome shotgun (WGS) entry which is preliminary data.</text>
</comment>
<dbReference type="AlphaFoldDB" id="A0A8J3YNK0"/>
<dbReference type="EMBL" id="BOPF01000014">
    <property type="protein sequence ID" value="GIJ47145.1"/>
    <property type="molecule type" value="Genomic_DNA"/>
</dbReference>
<protein>
    <submittedName>
        <fullName evidence="1">Uncharacterized protein</fullName>
    </submittedName>
</protein>
<organism evidence="1 2">
    <name type="scientific">Virgisporangium aliadipatigenens</name>
    <dbReference type="NCBI Taxonomy" id="741659"/>
    <lineage>
        <taxon>Bacteria</taxon>
        <taxon>Bacillati</taxon>
        <taxon>Actinomycetota</taxon>
        <taxon>Actinomycetes</taxon>
        <taxon>Micromonosporales</taxon>
        <taxon>Micromonosporaceae</taxon>
        <taxon>Virgisporangium</taxon>
    </lineage>
</organism>
<name>A0A8J3YNK0_9ACTN</name>
<keyword evidence="2" id="KW-1185">Reference proteome</keyword>
<sequence length="125" mass="13348">MRVRAGALGFSFSARGWLRGSGFRLRLGASVWDAVFVASTTRRPFGAPSRRLAHLRAAGVPPLTCAADLAALDNWCTGRLFRGGVETWFGPPGREGAAAAGASACRRPSGSDARTFTCVLRVRRR</sequence>
<proteinExistence type="predicted"/>